<reference evidence="2" key="1">
    <citation type="journal article" date="2019" name="Gigascience">
        <title>De novo genome assembly of the endangered Acer yangbiense, a plant species with extremely small populations endemic to Yunnan Province, China.</title>
        <authorList>
            <person name="Yang J."/>
            <person name="Wariss H.M."/>
            <person name="Tao L."/>
            <person name="Zhang R."/>
            <person name="Yun Q."/>
            <person name="Hollingsworth P."/>
            <person name="Dao Z."/>
            <person name="Luo G."/>
            <person name="Guo H."/>
            <person name="Ma Y."/>
            <person name="Sun W."/>
        </authorList>
    </citation>
    <scope>NUCLEOTIDE SEQUENCE [LARGE SCALE GENOMIC DNA]</scope>
    <source>
        <strain evidence="2">cv. br00</strain>
    </source>
</reference>
<gene>
    <name evidence="1" type="ORF">DKX38_027489</name>
</gene>
<comment type="caution">
    <text evidence="1">The sequence shown here is derived from an EMBL/GenBank/DDBJ whole genome shotgun (WGS) entry which is preliminary data.</text>
</comment>
<protein>
    <submittedName>
        <fullName evidence="1">Uncharacterized protein</fullName>
    </submittedName>
</protein>
<dbReference type="EMBL" id="VDCV01000017">
    <property type="protein sequence ID" value="KAB5516841.1"/>
    <property type="molecule type" value="Genomic_DNA"/>
</dbReference>
<accession>A0A5N5JC96</accession>
<sequence length="89" mass="10219">MDFCPFKRRLTSNFSGISNKLISCEEDMFMSSLICSMDVDCNKLLVCKMDMECMKTLQFDTEVSLNPVLALMKSNLLHVVMFCNTFKVL</sequence>
<dbReference type="AlphaFoldDB" id="A0A5N5JC96"/>
<name>A0A5N5JC96_9ROSI</name>
<proteinExistence type="predicted"/>
<keyword evidence="2" id="KW-1185">Reference proteome</keyword>
<evidence type="ECO:0000313" key="1">
    <source>
        <dbReference type="EMBL" id="KAB5516841.1"/>
    </source>
</evidence>
<evidence type="ECO:0000313" key="2">
    <source>
        <dbReference type="Proteomes" id="UP000326939"/>
    </source>
</evidence>
<organism evidence="1 2">
    <name type="scientific">Salix brachista</name>
    <dbReference type="NCBI Taxonomy" id="2182728"/>
    <lineage>
        <taxon>Eukaryota</taxon>
        <taxon>Viridiplantae</taxon>
        <taxon>Streptophyta</taxon>
        <taxon>Embryophyta</taxon>
        <taxon>Tracheophyta</taxon>
        <taxon>Spermatophyta</taxon>
        <taxon>Magnoliopsida</taxon>
        <taxon>eudicotyledons</taxon>
        <taxon>Gunneridae</taxon>
        <taxon>Pentapetalae</taxon>
        <taxon>rosids</taxon>
        <taxon>fabids</taxon>
        <taxon>Malpighiales</taxon>
        <taxon>Salicaceae</taxon>
        <taxon>Saliceae</taxon>
        <taxon>Salix</taxon>
    </lineage>
</organism>
<dbReference type="Proteomes" id="UP000326939">
    <property type="component" value="Chromosome 17"/>
</dbReference>